<keyword evidence="2" id="KW-1133">Transmembrane helix</keyword>
<evidence type="ECO:0000313" key="3">
    <source>
        <dbReference type="Proteomes" id="UP000694888"/>
    </source>
</evidence>
<gene>
    <name evidence="4" type="primary">LOC101847278</name>
</gene>
<keyword evidence="3" id="KW-1185">Reference proteome</keyword>
<keyword evidence="2" id="KW-0812">Transmembrane</keyword>
<sequence>MGIYTKSVKENSDSEAPNKPGSDVESVVSEGTVSDGSGVLLLPKEIRPKTNQKATVVVQKDAGLAVPKRGKSGVRQLRFRRERARATCVRVLCCLMFVCSVAVVIVSAVGLLQHLRLFPRLGYLPFVGRVGPVPHGPVPHGSDGYHRHLDLTGKVCAKPLSMTVLAVWSVFLLPLLLLPMLLLPSLICGISTKNPKKLK</sequence>
<protein>
    <submittedName>
        <fullName evidence="4">Uncharacterized protein LOC101847278</fullName>
    </submittedName>
</protein>
<dbReference type="GeneID" id="101847278"/>
<dbReference type="Proteomes" id="UP000694888">
    <property type="component" value="Unplaced"/>
</dbReference>
<evidence type="ECO:0000256" key="1">
    <source>
        <dbReference type="SAM" id="MobiDB-lite"/>
    </source>
</evidence>
<name>A0ABM1VXE8_APLCA</name>
<feature type="transmembrane region" description="Helical" evidence="2">
    <location>
        <begin position="88"/>
        <end position="112"/>
    </location>
</feature>
<accession>A0ABM1VXE8</accession>
<dbReference type="RefSeq" id="XP_035827091.1">
    <property type="nucleotide sequence ID" value="XM_035971198.1"/>
</dbReference>
<proteinExistence type="predicted"/>
<evidence type="ECO:0000256" key="2">
    <source>
        <dbReference type="SAM" id="Phobius"/>
    </source>
</evidence>
<keyword evidence="2" id="KW-0472">Membrane</keyword>
<reference evidence="4" key="1">
    <citation type="submission" date="2025-08" db="UniProtKB">
        <authorList>
            <consortium name="RefSeq"/>
        </authorList>
    </citation>
    <scope>IDENTIFICATION</scope>
</reference>
<evidence type="ECO:0000313" key="4">
    <source>
        <dbReference type="RefSeq" id="XP_035827091.1"/>
    </source>
</evidence>
<feature type="region of interest" description="Disordered" evidence="1">
    <location>
        <begin position="1"/>
        <end position="31"/>
    </location>
</feature>
<feature type="transmembrane region" description="Helical" evidence="2">
    <location>
        <begin position="165"/>
        <end position="190"/>
    </location>
</feature>
<organism evidence="3 4">
    <name type="scientific">Aplysia californica</name>
    <name type="common">California sea hare</name>
    <dbReference type="NCBI Taxonomy" id="6500"/>
    <lineage>
        <taxon>Eukaryota</taxon>
        <taxon>Metazoa</taxon>
        <taxon>Spiralia</taxon>
        <taxon>Lophotrochozoa</taxon>
        <taxon>Mollusca</taxon>
        <taxon>Gastropoda</taxon>
        <taxon>Heterobranchia</taxon>
        <taxon>Euthyneura</taxon>
        <taxon>Tectipleura</taxon>
        <taxon>Aplysiida</taxon>
        <taxon>Aplysioidea</taxon>
        <taxon>Aplysiidae</taxon>
        <taxon>Aplysia</taxon>
    </lineage>
</organism>